<keyword evidence="4 8" id="KW-0808">Transferase</keyword>
<dbReference type="GO" id="GO:0160107">
    <property type="term" value="F:tRNA (adenine(58)-N1)-methyltransferase activity"/>
    <property type="evidence" value="ECO:0007669"/>
    <property type="project" value="UniProtKB-EC"/>
</dbReference>
<dbReference type="Pfam" id="PF08704">
    <property type="entry name" value="GCD14"/>
    <property type="match status" value="1"/>
</dbReference>
<dbReference type="PANTHER" id="PTHR12133">
    <property type="entry name" value="TRNA (ADENINE(58)-N(1))-METHYLTRANSFERASE"/>
    <property type="match status" value="1"/>
</dbReference>
<dbReference type="AlphaFoldDB" id="A0AAW1QXY4"/>
<keyword evidence="13" id="KW-1185">Reference proteome</keyword>
<feature type="domain" description="tRNA (adenine(58)-N(1))-methyltransferase catalytic subunit TRM61 C-terminal" evidence="11">
    <location>
        <begin position="79"/>
        <end position="318"/>
    </location>
</feature>
<dbReference type="EMBL" id="JALJOU010000068">
    <property type="protein sequence ID" value="KAK9826086.1"/>
    <property type="molecule type" value="Genomic_DNA"/>
</dbReference>
<keyword evidence="5 8" id="KW-0949">S-adenosyl-L-methionine</keyword>
<dbReference type="InterPro" id="IPR029063">
    <property type="entry name" value="SAM-dependent_MTases_sf"/>
</dbReference>
<dbReference type="Gene3D" id="3.40.50.150">
    <property type="entry name" value="Vaccinia Virus protein VP39"/>
    <property type="match status" value="1"/>
</dbReference>
<evidence type="ECO:0000256" key="5">
    <source>
        <dbReference type="ARBA" id="ARBA00022691"/>
    </source>
</evidence>
<keyword evidence="6 8" id="KW-0819">tRNA processing</keyword>
<dbReference type="SUPFAM" id="SSF53335">
    <property type="entry name" value="S-adenosyl-L-methionine-dependent methyltransferases"/>
    <property type="match status" value="1"/>
</dbReference>
<evidence type="ECO:0000256" key="10">
    <source>
        <dbReference type="SAM" id="MobiDB-lite"/>
    </source>
</evidence>
<protein>
    <recommendedName>
        <fullName evidence="2 8">tRNA (adenine(58)-N(1))-methyltransferase</fullName>
        <ecNumber evidence="2 8">2.1.1.220</ecNumber>
    </recommendedName>
</protein>
<comment type="caution">
    <text evidence="12">The sequence shown here is derived from an EMBL/GenBank/DDBJ whole genome shotgun (WGS) entry which is preliminary data.</text>
</comment>
<feature type="region of interest" description="Disordered" evidence="10">
    <location>
        <begin position="268"/>
        <end position="296"/>
    </location>
</feature>
<comment type="similarity">
    <text evidence="8">Belongs to the class I-like SAM-binding methyltransferase superfamily. TRM61 family.</text>
</comment>
<dbReference type="Gene3D" id="3.10.330.20">
    <property type="match status" value="1"/>
</dbReference>
<evidence type="ECO:0000256" key="6">
    <source>
        <dbReference type="ARBA" id="ARBA00022694"/>
    </source>
</evidence>
<name>A0AAW1QXY4_9CHLO</name>
<feature type="binding site" evidence="9">
    <location>
        <position position="149"/>
    </location>
    <ligand>
        <name>S-adenosyl-L-methionine</name>
        <dbReference type="ChEBI" id="CHEBI:59789"/>
    </ligand>
</feature>
<proteinExistence type="inferred from homology"/>
<feature type="compositionally biased region" description="Low complexity" evidence="10">
    <location>
        <begin position="282"/>
        <end position="294"/>
    </location>
</feature>
<dbReference type="GO" id="GO:0030488">
    <property type="term" value="P:tRNA methylation"/>
    <property type="evidence" value="ECO:0007669"/>
    <property type="project" value="InterPro"/>
</dbReference>
<evidence type="ECO:0000256" key="7">
    <source>
        <dbReference type="ARBA" id="ARBA00023242"/>
    </source>
</evidence>
<evidence type="ECO:0000256" key="2">
    <source>
        <dbReference type="ARBA" id="ARBA00012796"/>
    </source>
</evidence>
<dbReference type="PIRSF" id="PIRSF017269">
    <property type="entry name" value="GCD14"/>
    <property type="match status" value="1"/>
</dbReference>
<evidence type="ECO:0000256" key="8">
    <source>
        <dbReference type="PIRNR" id="PIRNR017269"/>
    </source>
</evidence>
<dbReference type="GO" id="GO:0031515">
    <property type="term" value="C:tRNA (m1A) methyltransferase complex"/>
    <property type="evidence" value="ECO:0007669"/>
    <property type="project" value="UniProtKB-UniRule"/>
</dbReference>
<evidence type="ECO:0000256" key="4">
    <source>
        <dbReference type="ARBA" id="ARBA00022679"/>
    </source>
</evidence>
<comment type="catalytic activity">
    <reaction evidence="8">
        <text>adenosine(58) in tRNA + S-adenosyl-L-methionine = N(1)-methyladenosine(58) in tRNA + S-adenosyl-L-homocysteine + H(+)</text>
        <dbReference type="Rhea" id="RHEA:43152"/>
        <dbReference type="Rhea" id="RHEA-COMP:10365"/>
        <dbReference type="Rhea" id="RHEA-COMP:10366"/>
        <dbReference type="ChEBI" id="CHEBI:15378"/>
        <dbReference type="ChEBI" id="CHEBI:57856"/>
        <dbReference type="ChEBI" id="CHEBI:59789"/>
        <dbReference type="ChEBI" id="CHEBI:74411"/>
        <dbReference type="ChEBI" id="CHEBI:74491"/>
        <dbReference type="EC" id="2.1.1.220"/>
    </reaction>
</comment>
<accession>A0AAW1QXY4</accession>
<sequence>MDRASWSLDAASPSTSVPTGRAVKAGDLVIIDEGYQSLKVAYVDPKKCHNTRDGSFLHKDFVGRPFGSRAYAKGSNQAYLYLLAPTPELWTQVLRHRTQILYAADIALVCAFLELRPGCTVLESGTGSASLTHALARAVAPHGHVHTFEFHELRANEAGADLRNNGLGELVTVRQRNVEEQGFPAELAGRADAVFLDLPGPWKAVTAAAACLRSDGVFCSFSPCIEQVQKTAAALAGAGFAAPRTMECLLREYEIQTEALLTNLDNADAGKKRKRKPWQREGPAGAADQAGPDGMPRAVLAKPLPETRGHTGYLTFARRLPVDWPIAALRHGGHLQTEPG</sequence>
<keyword evidence="3 8" id="KW-0489">Methyltransferase</keyword>
<reference evidence="12 13" key="1">
    <citation type="journal article" date="2024" name="Nat. Commun.">
        <title>Phylogenomics reveals the evolutionary origins of lichenization in chlorophyte algae.</title>
        <authorList>
            <person name="Puginier C."/>
            <person name="Libourel C."/>
            <person name="Otte J."/>
            <person name="Skaloud P."/>
            <person name="Haon M."/>
            <person name="Grisel S."/>
            <person name="Petersen M."/>
            <person name="Berrin J.G."/>
            <person name="Delaux P.M."/>
            <person name="Dal Grande F."/>
            <person name="Keller J."/>
        </authorList>
    </citation>
    <scope>NUCLEOTIDE SEQUENCE [LARGE SCALE GENOMIC DNA]</scope>
    <source>
        <strain evidence="12 13">SAG 245.80</strain>
    </source>
</reference>
<evidence type="ECO:0000259" key="11">
    <source>
        <dbReference type="Pfam" id="PF08704"/>
    </source>
</evidence>
<dbReference type="Proteomes" id="UP001445335">
    <property type="component" value="Unassembled WGS sequence"/>
</dbReference>
<feature type="binding site" evidence="9">
    <location>
        <begin position="128"/>
        <end position="131"/>
    </location>
    <ligand>
        <name>S-adenosyl-L-methionine</name>
        <dbReference type="ChEBI" id="CHEBI:59789"/>
    </ligand>
</feature>
<dbReference type="GO" id="GO:0005634">
    <property type="term" value="C:nucleus"/>
    <property type="evidence" value="ECO:0007669"/>
    <property type="project" value="UniProtKB-SubCell"/>
</dbReference>
<evidence type="ECO:0000256" key="3">
    <source>
        <dbReference type="ARBA" id="ARBA00022603"/>
    </source>
</evidence>
<feature type="binding site" evidence="9">
    <location>
        <position position="197"/>
    </location>
    <ligand>
        <name>S-adenosyl-L-methionine</name>
        <dbReference type="ChEBI" id="CHEBI:59789"/>
    </ligand>
</feature>
<dbReference type="EC" id="2.1.1.220" evidence="2 8"/>
<evidence type="ECO:0000256" key="9">
    <source>
        <dbReference type="PIRSR" id="PIRSR017269-1"/>
    </source>
</evidence>
<keyword evidence="7" id="KW-0539">Nucleus</keyword>
<evidence type="ECO:0000313" key="12">
    <source>
        <dbReference type="EMBL" id="KAK9826086.1"/>
    </source>
</evidence>
<comment type="subcellular location">
    <subcellularLocation>
        <location evidence="1">Nucleus</location>
    </subcellularLocation>
</comment>
<dbReference type="InterPro" id="IPR014816">
    <property type="entry name" value="tRNA_MeTrfase_Gcd14"/>
</dbReference>
<organism evidence="12 13">
    <name type="scientific">Elliptochloris bilobata</name>
    <dbReference type="NCBI Taxonomy" id="381761"/>
    <lineage>
        <taxon>Eukaryota</taxon>
        <taxon>Viridiplantae</taxon>
        <taxon>Chlorophyta</taxon>
        <taxon>core chlorophytes</taxon>
        <taxon>Trebouxiophyceae</taxon>
        <taxon>Trebouxiophyceae incertae sedis</taxon>
        <taxon>Elliptochloris clade</taxon>
        <taxon>Elliptochloris</taxon>
    </lineage>
</organism>
<dbReference type="PROSITE" id="PS51620">
    <property type="entry name" value="SAM_TRM61"/>
    <property type="match status" value="1"/>
</dbReference>
<dbReference type="FunFam" id="3.40.50.150:FF:000227">
    <property type="entry name" value="tRNA (adenine(58)-N(1))-methyltransferase"/>
    <property type="match status" value="1"/>
</dbReference>
<gene>
    <name evidence="12" type="ORF">WJX81_000802</name>
</gene>
<dbReference type="PANTHER" id="PTHR12133:SF2">
    <property type="entry name" value="TRNA (ADENINE(58)-N(1))-METHYLTRANSFERASE CATALYTIC SUBUNIT TRMT61A"/>
    <property type="match status" value="1"/>
</dbReference>
<evidence type="ECO:0000313" key="13">
    <source>
        <dbReference type="Proteomes" id="UP001445335"/>
    </source>
</evidence>
<evidence type="ECO:0000256" key="1">
    <source>
        <dbReference type="ARBA" id="ARBA00004123"/>
    </source>
</evidence>
<dbReference type="InterPro" id="IPR049470">
    <property type="entry name" value="TRM61_C"/>
</dbReference>